<feature type="region of interest" description="Disordered" evidence="2">
    <location>
        <begin position="268"/>
        <end position="289"/>
    </location>
</feature>
<name>A0AAN6TCA6_9PEZI</name>
<gene>
    <name evidence="3" type="ORF">N656DRAFT_780453</name>
</gene>
<dbReference type="Proteomes" id="UP001302812">
    <property type="component" value="Unassembled WGS sequence"/>
</dbReference>
<dbReference type="Gene3D" id="1.10.287.1490">
    <property type="match status" value="1"/>
</dbReference>
<keyword evidence="1" id="KW-0175">Coiled coil</keyword>
<feature type="coiled-coil region" evidence="1">
    <location>
        <begin position="613"/>
        <end position="679"/>
    </location>
</feature>
<evidence type="ECO:0000313" key="4">
    <source>
        <dbReference type="Proteomes" id="UP001302812"/>
    </source>
</evidence>
<accession>A0AAN6TCA6</accession>
<dbReference type="PANTHER" id="PTHR45615">
    <property type="entry name" value="MYOSIN HEAVY CHAIN, NON-MUSCLE"/>
    <property type="match status" value="1"/>
</dbReference>
<keyword evidence="4" id="KW-1185">Reference proteome</keyword>
<evidence type="ECO:0000313" key="3">
    <source>
        <dbReference type="EMBL" id="KAK4111715.1"/>
    </source>
</evidence>
<feature type="region of interest" description="Disordered" evidence="2">
    <location>
        <begin position="85"/>
        <end position="104"/>
    </location>
</feature>
<feature type="compositionally biased region" description="Basic residues" evidence="2">
    <location>
        <begin position="13"/>
        <end position="22"/>
    </location>
</feature>
<feature type="coiled-coil region" evidence="1">
    <location>
        <begin position="154"/>
        <end position="188"/>
    </location>
</feature>
<dbReference type="GeneID" id="89939503"/>
<protein>
    <submittedName>
        <fullName evidence="3">Uncharacterized protein</fullName>
    </submittedName>
</protein>
<proteinExistence type="predicted"/>
<evidence type="ECO:0000256" key="2">
    <source>
        <dbReference type="SAM" id="MobiDB-lite"/>
    </source>
</evidence>
<dbReference type="RefSeq" id="XP_064669285.1">
    <property type="nucleotide sequence ID" value="XM_064815378.1"/>
</dbReference>
<reference evidence="3" key="2">
    <citation type="submission" date="2023-05" db="EMBL/GenBank/DDBJ databases">
        <authorList>
            <consortium name="Lawrence Berkeley National Laboratory"/>
            <person name="Steindorff A."/>
            <person name="Hensen N."/>
            <person name="Bonometti L."/>
            <person name="Westerberg I."/>
            <person name="Brannstrom I.O."/>
            <person name="Guillou S."/>
            <person name="Cros-Aarteil S."/>
            <person name="Calhoun S."/>
            <person name="Haridas S."/>
            <person name="Kuo A."/>
            <person name="Mondo S."/>
            <person name="Pangilinan J."/>
            <person name="Riley R."/>
            <person name="Labutti K."/>
            <person name="Andreopoulos B."/>
            <person name="Lipzen A."/>
            <person name="Chen C."/>
            <person name="Yanf M."/>
            <person name="Daum C."/>
            <person name="Ng V."/>
            <person name="Clum A."/>
            <person name="Ohm R."/>
            <person name="Martin F."/>
            <person name="Silar P."/>
            <person name="Natvig D."/>
            <person name="Lalanne C."/>
            <person name="Gautier V."/>
            <person name="Ament-Velasquez S.L."/>
            <person name="Kruys A."/>
            <person name="Hutchinson M.I."/>
            <person name="Powell A.J."/>
            <person name="Barry K."/>
            <person name="Miller A.N."/>
            <person name="Grigoriev I.V."/>
            <person name="Debuchy R."/>
            <person name="Gladieux P."/>
            <person name="Thoren M.H."/>
            <person name="Johannesson H."/>
        </authorList>
    </citation>
    <scope>NUCLEOTIDE SEQUENCE</scope>
    <source>
        <strain evidence="3">CBS 508.74</strain>
    </source>
</reference>
<reference evidence="3" key="1">
    <citation type="journal article" date="2023" name="Mol. Phylogenet. Evol.">
        <title>Genome-scale phylogeny and comparative genomics of the fungal order Sordariales.</title>
        <authorList>
            <person name="Hensen N."/>
            <person name="Bonometti L."/>
            <person name="Westerberg I."/>
            <person name="Brannstrom I.O."/>
            <person name="Guillou S."/>
            <person name="Cros-Aarteil S."/>
            <person name="Calhoun S."/>
            <person name="Haridas S."/>
            <person name="Kuo A."/>
            <person name="Mondo S."/>
            <person name="Pangilinan J."/>
            <person name="Riley R."/>
            <person name="LaButti K."/>
            <person name="Andreopoulos B."/>
            <person name="Lipzen A."/>
            <person name="Chen C."/>
            <person name="Yan M."/>
            <person name="Daum C."/>
            <person name="Ng V."/>
            <person name="Clum A."/>
            <person name="Steindorff A."/>
            <person name="Ohm R.A."/>
            <person name="Martin F."/>
            <person name="Silar P."/>
            <person name="Natvig D.O."/>
            <person name="Lalanne C."/>
            <person name="Gautier V."/>
            <person name="Ament-Velasquez S.L."/>
            <person name="Kruys A."/>
            <person name="Hutchinson M.I."/>
            <person name="Powell A.J."/>
            <person name="Barry K."/>
            <person name="Miller A.N."/>
            <person name="Grigoriev I.V."/>
            <person name="Debuchy R."/>
            <person name="Gladieux P."/>
            <person name="Hiltunen Thoren M."/>
            <person name="Johannesson H."/>
        </authorList>
    </citation>
    <scope>NUCLEOTIDE SEQUENCE</scope>
    <source>
        <strain evidence="3">CBS 508.74</strain>
    </source>
</reference>
<dbReference type="EMBL" id="MU853345">
    <property type="protein sequence ID" value="KAK4111715.1"/>
    <property type="molecule type" value="Genomic_DNA"/>
</dbReference>
<sequence length="786" mass="85049">MDDSISDVPIALRRTRRQRQAHGGRETCDNSVNPPAPESMVPCTPKRSKGKKRVRFSDPGPTLASAEEDELSATGLTPMVRRTCLTPSGRSSRRHSTPARLCGASSDGSISGLNDANSPFSGEVRFLPLRQVLDGRVKRRIRRNGLSEEMNTIYAERKRKSQETQAEIHRLKAELAEKDDEIERLHNETVVLDTERVWNLERQVEALKRELANRSGIQQAPKSPSSPRYEWTIAARDPFADDFMELDADNDTDDEAFGESTMADLVSSTPTRNMCSSFPTPPATSPAPEEAQYPRARLATPPSHTGIQVCLPDPEKQQLQEELASLELEVCKLTTTLESYAALKSRIADKLAPFAADAPSNDESEASQPDIEVHLTSVLQTLSDRTAALEDLNTSLSSLGFPGSDASEIINSLRAALRTARLELEYLTPGELTLPLTSAGAEVLDLLLTRLRDLVKRNREADECIDEYHALELSLRQQLSARVDAMDSLRTKLASAETTAREKDARISELQVGLDRLKGAVRGYTRDISELEALVERMESELADKETLQTAHDQTVAALESKLASALEQTTQLQSQLSTLQAHKSEELAALNKAHGRALALRDARVAELRGEVDRVNASLRAAHDTLARLRAENGRLMKLNGELAHENVEIARAVEAEKRQARQVVDAMRAELERVIAKMGEGFLSAATAAASDAGAGAGTGVVGRSGSETLKIVAPGSVQEATTASAVTGTTAASGGGTGVKRTADGLVSGADAGLGAVKKRRKYDSGLGFLDEEEVDTEGGSTS</sequence>
<organism evidence="3 4">
    <name type="scientific">Canariomyces notabilis</name>
    <dbReference type="NCBI Taxonomy" id="2074819"/>
    <lineage>
        <taxon>Eukaryota</taxon>
        <taxon>Fungi</taxon>
        <taxon>Dikarya</taxon>
        <taxon>Ascomycota</taxon>
        <taxon>Pezizomycotina</taxon>
        <taxon>Sordariomycetes</taxon>
        <taxon>Sordariomycetidae</taxon>
        <taxon>Sordariales</taxon>
        <taxon>Chaetomiaceae</taxon>
        <taxon>Canariomyces</taxon>
    </lineage>
</organism>
<comment type="caution">
    <text evidence="3">The sequence shown here is derived from an EMBL/GenBank/DDBJ whole genome shotgun (WGS) entry which is preliminary data.</text>
</comment>
<feature type="coiled-coil region" evidence="1">
    <location>
        <begin position="486"/>
        <end position="576"/>
    </location>
</feature>
<dbReference type="AlphaFoldDB" id="A0AAN6TCA6"/>
<evidence type="ECO:0000256" key="1">
    <source>
        <dbReference type="SAM" id="Coils"/>
    </source>
</evidence>
<feature type="region of interest" description="Disordered" evidence="2">
    <location>
        <begin position="1"/>
        <end position="69"/>
    </location>
</feature>
<dbReference type="PANTHER" id="PTHR45615:SF80">
    <property type="entry name" value="GRIP DOMAIN-CONTAINING PROTEIN"/>
    <property type="match status" value="1"/>
</dbReference>